<evidence type="ECO:0000313" key="4">
    <source>
        <dbReference type="Proteomes" id="UP001373714"/>
    </source>
</evidence>
<feature type="region of interest" description="Disordered" evidence="1">
    <location>
        <begin position="185"/>
        <end position="257"/>
    </location>
</feature>
<comment type="caution">
    <text evidence="3">The sequence shown here is derived from an EMBL/GenBank/DDBJ whole genome shotgun (WGS) entry which is preliminary data.</text>
</comment>
<proteinExistence type="predicted"/>
<feature type="compositionally biased region" description="Low complexity" evidence="1">
    <location>
        <begin position="68"/>
        <end position="77"/>
    </location>
</feature>
<dbReference type="EMBL" id="JAVHNS010000002">
    <property type="protein sequence ID" value="KAK6361342.1"/>
    <property type="molecule type" value="Genomic_DNA"/>
</dbReference>
<evidence type="ECO:0000256" key="2">
    <source>
        <dbReference type="SAM" id="SignalP"/>
    </source>
</evidence>
<gene>
    <name evidence="3" type="ORF">TWF730_005076</name>
</gene>
<protein>
    <recommendedName>
        <fullName evidence="5">Secreted protein</fullName>
    </recommendedName>
</protein>
<evidence type="ECO:0000313" key="3">
    <source>
        <dbReference type="EMBL" id="KAK6361342.1"/>
    </source>
</evidence>
<dbReference type="AlphaFoldDB" id="A0AAV9VH77"/>
<feature type="chain" id="PRO_5043350850" description="Secreted protein" evidence="2">
    <location>
        <begin position="19"/>
        <end position="275"/>
    </location>
</feature>
<name>A0AAV9VH77_9PEZI</name>
<feature type="region of interest" description="Disordered" evidence="1">
    <location>
        <begin position="32"/>
        <end position="77"/>
    </location>
</feature>
<keyword evidence="2" id="KW-0732">Signal</keyword>
<feature type="signal peptide" evidence="2">
    <location>
        <begin position="1"/>
        <end position="18"/>
    </location>
</feature>
<sequence>MAILKLVAVLSASTLVVAPVPGWSSKYRIQNQNQNQGQNQPLQDSSSSIGTNSFGVPMIIPATPGTENPNPLGGNIPINSEYSMSQYSPSDNSRDMNLDLAAMQFPSAGGQTSGYLLSPINGTPRSARRQIPRFPSPEQRRAGVSTGTRKTRNIEWEDDGNVILDDALDERVGIPTTIQMLGIPSTSRERALPRRDQLVMEPTWRSRSPDPDQDEPGLVNQGEPDIDGEGTESSSDDDDLGLNELPPTDQLISYRPGVTRRVQRAMVSRDNAYRI</sequence>
<feature type="compositionally biased region" description="Basic and acidic residues" evidence="1">
    <location>
        <begin position="187"/>
        <end position="198"/>
    </location>
</feature>
<feature type="compositionally biased region" description="Acidic residues" evidence="1">
    <location>
        <begin position="224"/>
        <end position="241"/>
    </location>
</feature>
<evidence type="ECO:0000256" key="1">
    <source>
        <dbReference type="SAM" id="MobiDB-lite"/>
    </source>
</evidence>
<keyword evidence="4" id="KW-1185">Reference proteome</keyword>
<dbReference type="Proteomes" id="UP001373714">
    <property type="component" value="Unassembled WGS sequence"/>
</dbReference>
<feature type="compositionally biased region" description="Polar residues" evidence="1">
    <location>
        <begin position="41"/>
        <end position="54"/>
    </location>
</feature>
<reference evidence="3 4" key="1">
    <citation type="submission" date="2019-10" db="EMBL/GenBank/DDBJ databases">
        <authorList>
            <person name="Palmer J.M."/>
        </authorList>
    </citation>
    <scope>NUCLEOTIDE SEQUENCE [LARGE SCALE GENOMIC DNA]</scope>
    <source>
        <strain evidence="3 4">TWF730</strain>
    </source>
</reference>
<organism evidence="3 4">
    <name type="scientific">Orbilia blumenaviensis</name>
    <dbReference type="NCBI Taxonomy" id="1796055"/>
    <lineage>
        <taxon>Eukaryota</taxon>
        <taxon>Fungi</taxon>
        <taxon>Dikarya</taxon>
        <taxon>Ascomycota</taxon>
        <taxon>Pezizomycotina</taxon>
        <taxon>Orbiliomycetes</taxon>
        <taxon>Orbiliales</taxon>
        <taxon>Orbiliaceae</taxon>
        <taxon>Orbilia</taxon>
    </lineage>
</organism>
<accession>A0AAV9VH77</accession>
<evidence type="ECO:0008006" key="5">
    <source>
        <dbReference type="Google" id="ProtNLM"/>
    </source>
</evidence>